<dbReference type="RefSeq" id="WP_186745541.1">
    <property type="nucleotide sequence ID" value="NZ_CP060394.1"/>
</dbReference>
<dbReference type="InterPro" id="IPR036414">
    <property type="entry name" value="YaeB_N_sf"/>
</dbReference>
<keyword evidence="1" id="KW-0949">S-adenosyl-L-methionine</keyword>
<dbReference type="Pfam" id="PF01980">
    <property type="entry name" value="TrmO_N"/>
    <property type="match status" value="1"/>
</dbReference>
<evidence type="ECO:0000313" key="5">
    <source>
        <dbReference type="Proteomes" id="UP000515312"/>
    </source>
</evidence>
<dbReference type="AlphaFoldDB" id="A0A7G8BMS8"/>
<evidence type="ECO:0000313" key="4">
    <source>
        <dbReference type="EMBL" id="QNI33848.1"/>
    </source>
</evidence>
<dbReference type="InterPro" id="IPR023370">
    <property type="entry name" value="TrmO-like_N"/>
</dbReference>
<dbReference type="PROSITE" id="PS01318">
    <property type="entry name" value="TSAA_1"/>
    <property type="match status" value="1"/>
</dbReference>
<dbReference type="InterPro" id="IPR040372">
    <property type="entry name" value="YaeB-like"/>
</dbReference>
<dbReference type="PROSITE" id="PS51668">
    <property type="entry name" value="TSAA_2"/>
    <property type="match status" value="1"/>
</dbReference>
<protein>
    <submittedName>
        <fullName evidence="4">tRNA (N6-threonylcarbamoyladenosine(37)-N6)-methyltransferase TrmO</fullName>
    </submittedName>
</protein>
<dbReference type="KEGG" id="adin:H7849_08030"/>
<comment type="similarity">
    <text evidence="2">Belongs to the tRNA methyltransferase O family.</text>
</comment>
<dbReference type="Proteomes" id="UP000515312">
    <property type="component" value="Chromosome"/>
</dbReference>
<accession>A0A7G8BMS8</accession>
<reference evidence="4 5" key="1">
    <citation type="submission" date="2020-08" db="EMBL/GenBank/DDBJ databases">
        <title>Edaphobacter telluris sp. nov. and Acidobacterium dinghuensis sp. nov., two acidobacteria isolated from forest soil.</title>
        <authorList>
            <person name="Fu J."/>
            <person name="Qiu L."/>
        </authorList>
    </citation>
    <scope>NUCLEOTIDE SEQUENCE [LARGE SCALE GENOMIC DNA]</scope>
    <source>
        <strain evidence="4">4Y35</strain>
    </source>
</reference>
<keyword evidence="4" id="KW-0489">Methyltransferase</keyword>
<dbReference type="InterPro" id="IPR036413">
    <property type="entry name" value="YaeB-like_sf"/>
</dbReference>
<keyword evidence="4" id="KW-0808">Transferase</keyword>
<evidence type="ECO:0000259" key="3">
    <source>
        <dbReference type="PROSITE" id="PS51668"/>
    </source>
</evidence>
<organism evidence="4 5">
    <name type="scientific">Alloacidobacterium dinghuense</name>
    <dbReference type="NCBI Taxonomy" id="2763107"/>
    <lineage>
        <taxon>Bacteria</taxon>
        <taxon>Pseudomonadati</taxon>
        <taxon>Acidobacteriota</taxon>
        <taxon>Terriglobia</taxon>
        <taxon>Terriglobales</taxon>
        <taxon>Acidobacteriaceae</taxon>
        <taxon>Alloacidobacterium</taxon>
    </lineage>
</organism>
<evidence type="ECO:0000256" key="1">
    <source>
        <dbReference type="ARBA" id="ARBA00022691"/>
    </source>
</evidence>
<dbReference type="GO" id="GO:0008168">
    <property type="term" value="F:methyltransferase activity"/>
    <property type="evidence" value="ECO:0007669"/>
    <property type="project" value="UniProtKB-KW"/>
</dbReference>
<sequence length="152" mass="17253">MFVPKPIGFVSSPYKNSSEIPKGLHTKHDAEGVLKVLREFELGLTDIEGFSHLYVLWEFDRSDSFELLGSPPFDERPHGVFATRSPRRPNPIGLTVVELLGRNNEELHVRGVDMLDGTPILDIKPYMSSVPVENLRRGWLAEAEERKARMNL</sequence>
<name>A0A7G8BMS8_9BACT</name>
<dbReference type="Gene3D" id="2.40.30.70">
    <property type="entry name" value="YaeB-like"/>
    <property type="match status" value="1"/>
</dbReference>
<dbReference type="CDD" id="cd09281">
    <property type="entry name" value="UPF0066"/>
    <property type="match status" value="1"/>
</dbReference>
<dbReference type="NCBIfam" id="TIGR00104">
    <property type="entry name" value="tRNA_TsaA"/>
    <property type="match status" value="1"/>
</dbReference>
<proteinExistence type="inferred from homology"/>
<dbReference type="PANTHER" id="PTHR12818:SF0">
    <property type="entry name" value="TRNA (ADENINE(37)-N6)-METHYLTRANSFERASE"/>
    <property type="match status" value="1"/>
</dbReference>
<feature type="domain" description="TsaA-like" evidence="3">
    <location>
        <begin position="4"/>
        <end position="135"/>
    </location>
</feature>
<dbReference type="PANTHER" id="PTHR12818">
    <property type="entry name" value="TRNA (ADENINE(37)-N6)-METHYLTRANSFERASE"/>
    <property type="match status" value="1"/>
</dbReference>
<dbReference type="SUPFAM" id="SSF118196">
    <property type="entry name" value="YaeB-like"/>
    <property type="match status" value="1"/>
</dbReference>
<dbReference type="InterPro" id="IPR023368">
    <property type="entry name" value="UPF0066_cons_site"/>
</dbReference>
<dbReference type="GO" id="GO:0032259">
    <property type="term" value="P:methylation"/>
    <property type="evidence" value="ECO:0007669"/>
    <property type="project" value="UniProtKB-KW"/>
</dbReference>
<evidence type="ECO:0000256" key="2">
    <source>
        <dbReference type="ARBA" id="ARBA00033753"/>
    </source>
</evidence>
<gene>
    <name evidence="4" type="primary">tsaA</name>
    <name evidence="4" type="ORF">H7849_08030</name>
</gene>
<dbReference type="EMBL" id="CP060394">
    <property type="protein sequence ID" value="QNI33848.1"/>
    <property type="molecule type" value="Genomic_DNA"/>
</dbReference>
<keyword evidence="5" id="KW-1185">Reference proteome</keyword>